<proteinExistence type="predicted"/>
<reference evidence="2 3" key="1">
    <citation type="submission" date="2023-07" db="EMBL/GenBank/DDBJ databases">
        <title>Comparative genomics of wheat-associated soil bacteria to identify genetic determinants of phenazine resistance.</title>
        <authorList>
            <person name="Mouncey N."/>
        </authorList>
    </citation>
    <scope>NUCLEOTIDE SEQUENCE [LARGE SCALE GENOMIC DNA]</scope>
    <source>
        <strain evidence="2 3">W2I7</strain>
    </source>
</reference>
<evidence type="ECO:0000259" key="1">
    <source>
        <dbReference type="Pfam" id="PF01370"/>
    </source>
</evidence>
<dbReference type="SUPFAM" id="SSF51735">
    <property type="entry name" value="NAD(P)-binding Rossmann-fold domains"/>
    <property type="match status" value="1"/>
</dbReference>
<gene>
    <name evidence="2" type="ORF">QFZ46_000252</name>
</gene>
<dbReference type="Gene3D" id="3.40.50.720">
    <property type="entry name" value="NAD(P)-binding Rossmann-like Domain"/>
    <property type="match status" value="1"/>
</dbReference>
<accession>A0ABU0P426</accession>
<protein>
    <submittedName>
        <fullName evidence="2">2'-hydroxyisoflavone reductase</fullName>
        <ecNumber evidence="2">1.3.1.45</ecNumber>
    </submittedName>
</protein>
<feature type="domain" description="NAD-dependent epimerase/dehydratase" evidence="1">
    <location>
        <begin position="4"/>
        <end position="198"/>
    </location>
</feature>
<dbReference type="Pfam" id="PF01370">
    <property type="entry name" value="Epimerase"/>
    <property type="match status" value="1"/>
</dbReference>
<comment type="caution">
    <text evidence="2">The sequence shown here is derived from an EMBL/GenBank/DDBJ whole genome shotgun (WGS) entry which is preliminary data.</text>
</comment>
<organism evidence="2 3">
    <name type="scientific">Microbacterium murale</name>
    <dbReference type="NCBI Taxonomy" id="1081040"/>
    <lineage>
        <taxon>Bacteria</taxon>
        <taxon>Bacillati</taxon>
        <taxon>Actinomycetota</taxon>
        <taxon>Actinomycetes</taxon>
        <taxon>Micrococcales</taxon>
        <taxon>Microbacteriaceae</taxon>
        <taxon>Microbacterium</taxon>
    </lineage>
</organism>
<dbReference type="InterPro" id="IPR001509">
    <property type="entry name" value="Epimerase_deHydtase"/>
</dbReference>
<dbReference type="Proteomes" id="UP001239085">
    <property type="component" value="Unassembled WGS sequence"/>
</dbReference>
<dbReference type="GO" id="GO:0047526">
    <property type="term" value="F:2'-hydroxyisoflavone reductase activity"/>
    <property type="evidence" value="ECO:0007669"/>
    <property type="project" value="UniProtKB-EC"/>
</dbReference>
<dbReference type="EMBL" id="JAUSXK010000001">
    <property type="protein sequence ID" value="MDQ0642092.1"/>
    <property type="molecule type" value="Genomic_DNA"/>
</dbReference>
<sequence>MTNVLVLGGTAWLSGLIATRWVDSGARVTCLARGTHAVPKGAALVRADRDDADPYDELHGEWDEIVDVSRHVGHARGAVAALGGRAARWTYVSSTSVYADEATPGADETAATVAPARDGDEYEYGAHKVASEEVVRSLGERARIVRPGLIVGPGDPSDRFGYWAAAFDRAADGPVLVPSVEGRAAQVIDIDDLVSFLVAGDSSGTVNAVGDVHDLGHVLDAFRTATAHDGEVITADDGWLEARGVEFWSGDRSLPLWLPMDMGGFMTRSNAAYRAAGGILTPLETTIARIVEDERARGVNRERRAGLTRDEESALLETL</sequence>
<dbReference type="RefSeq" id="WP_307357540.1">
    <property type="nucleotide sequence ID" value="NZ_JAUSXK010000001.1"/>
</dbReference>
<evidence type="ECO:0000313" key="3">
    <source>
        <dbReference type="Proteomes" id="UP001239085"/>
    </source>
</evidence>
<keyword evidence="3" id="KW-1185">Reference proteome</keyword>
<name>A0ABU0P426_9MICO</name>
<dbReference type="EC" id="1.3.1.45" evidence="2"/>
<evidence type="ECO:0000313" key="2">
    <source>
        <dbReference type="EMBL" id="MDQ0642092.1"/>
    </source>
</evidence>
<keyword evidence="2" id="KW-0560">Oxidoreductase</keyword>
<dbReference type="InterPro" id="IPR036291">
    <property type="entry name" value="NAD(P)-bd_dom_sf"/>
</dbReference>